<name>A0A941D8K3_9MICO</name>
<reference evidence="1" key="1">
    <citation type="submission" date="2021-04" db="EMBL/GenBank/DDBJ databases">
        <title>Phycicoccus avicenniae sp. nov., a novel endophytic actinomycetes isolated from branch of Avicennia mariana.</title>
        <authorList>
            <person name="Tuo L."/>
        </authorList>
    </citation>
    <scope>NUCLEOTIDE SEQUENCE</scope>
    <source>
        <strain evidence="1">BSK3Z-2</strain>
    </source>
</reference>
<gene>
    <name evidence="1" type="ORF">KC207_11155</name>
</gene>
<organism evidence="1 2">
    <name type="scientific">Phycicoccus avicenniae</name>
    <dbReference type="NCBI Taxonomy" id="2828860"/>
    <lineage>
        <taxon>Bacteria</taxon>
        <taxon>Bacillati</taxon>
        <taxon>Actinomycetota</taxon>
        <taxon>Actinomycetes</taxon>
        <taxon>Micrococcales</taxon>
        <taxon>Intrasporangiaceae</taxon>
        <taxon>Phycicoccus</taxon>
    </lineage>
</organism>
<dbReference type="AlphaFoldDB" id="A0A941D8K3"/>
<proteinExistence type="predicted"/>
<dbReference type="EMBL" id="JAGSNF010000015">
    <property type="protein sequence ID" value="MBR7743848.1"/>
    <property type="molecule type" value="Genomic_DNA"/>
</dbReference>
<dbReference type="Proteomes" id="UP000677016">
    <property type="component" value="Unassembled WGS sequence"/>
</dbReference>
<dbReference type="RefSeq" id="WP_211603100.1">
    <property type="nucleotide sequence ID" value="NZ_JAGSNF010000015.1"/>
</dbReference>
<keyword evidence="2" id="KW-1185">Reference proteome</keyword>
<accession>A0A941D8K3</accession>
<evidence type="ECO:0000313" key="1">
    <source>
        <dbReference type="EMBL" id="MBR7743848.1"/>
    </source>
</evidence>
<evidence type="ECO:0000313" key="2">
    <source>
        <dbReference type="Proteomes" id="UP000677016"/>
    </source>
</evidence>
<comment type="caution">
    <text evidence="1">The sequence shown here is derived from an EMBL/GenBank/DDBJ whole genome shotgun (WGS) entry which is preliminary data.</text>
</comment>
<sequence>MSFETLPENWPTLPLDDPHLLADVVDLVVGERDRSDGCVGLLLLDDGMRLAQPCVVGEVPDDADPADFVAFLDQVAAMVHDAGGAVAFVRGRDGAGRLTDADRAWHEAVLAGCRRADVRLLGAFLATPSGVRTYPEPLAADEALAS</sequence>
<protein>
    <submittedName>
        <fullName evidence="1">Uncharacterized protein</fullName>
    </submittedName>
</protein>